<evidence type="ECO:0000256" key="8">
    <source>
        <dbReference type="ARBA" id="ARBA00023136"/>
    </source>
</evidence>
<dbReference type="InterPro" id="IPR003439">
    <property type="entry name" value="ABC_transporter-like_ATP-bd"/>
</dbReference>
<evidence type="ECO:0000256" key="3">
    <source>
        <dbReference type="ARBA" id="ARBA00022597"/>
    </source>
</evidence>
<evidence type="ECO:0000256" key="1">
    <source>
        <dbReference type="ARBA" id="ARBA00022448"/>
    </source>
</evidence>
<dbReference type="PANTHER" id="PTHR43790:SF3">
    <property type="entry name" value="D-ALLOSE IMPORT ATP-BINDING PROTEIN ALSA-RELATED"/>
    <property type="match status" value="1"/>
</dbReference>
<dbReference type="AlphaFoldDB" id="A0A420XTA5"/>
<keyword evidence="7" id="KW-1278">Translocase</keyword>
<dbReference type="PROSITE" id="PS50893">
    <property type="entry name" value="ABC_TRANSPORTER_2"/>
    <property type="match status" value="2"/>
</dbReference>
<dbReference type="PANTHER" id="PTHR43790">
    <property type="entry name" value="CARBOHYDRATE TRANSPORT ATP-BINDING PROTEIN MG119-RELATED"/>
    <property type="match status" value="1"/>
</dbReference>
<evidence type="ECO:0000256" key="2">
    <source>
        <dbReference type="ARBA" id="ARBA00022475"/>
    </source>
</evidence>
<dbReference type="GO" id="GO:0016887">
    <property type="term" value="F:ATP hydrolysis activity"/>
    <property type="evidence" value="ECO:0007669"/>
    <property type="project" value="InterPro"/>
</dbReference>
<keyword evidence="1" id="KW-0813">Transport</keyword>
<dbReference type="GO" id="GO:0005524">
    <property type="term" value="F:ATP binding"/>
    <property type="evidence" value="ECO:0007669"/>
    <property type="project" value="UniProtKB-KW"/>
</dbReference>
<dbReference type="InterPro" id="IPR027417">
    <property type="entry name" value="P-loop_NTPase"/>
</dbReference>
<dbReference type="SMART" id="SM00382">
    <property type="entry name" value="AAA"/>
    <property type="match status" value="2"/>
</dbReference>
<evidence type="ECO:0000313" key="11">
    <source>
        <dbReference type="Proteomes" id="UP000281955"/>
    </source>
</evidence>
<dbReference type="Pfam" id="PF00005">
    <property type="entry name" value="ABC_tran"/>
    <property type="match status" value="2"/>
</dbReference>
<accession>A0A420XTA5</accession>
<keyword evidence="3" id="KW-0762">Sugar transport</keyword>
<evidence type="ECO:0000256" key="7">
    <source>
        <dbReference type="ARBA" id="ARBA00022967"/>
    </source>
</evidence>
<dbReference type="Proteomes" id="UP000281955">
    <property type="component" value="Unassembled WGS sequence"/>
</dbReference>
<dbReference type="CDD" id="cd03215">
    <property type="entry name" value="ABC_Carb_Monos_II"/>
    <property type="match status" value="1"/>
</dbReference>
<evidence type="ECO:0000256" key="4">
    <source>
        <dbReference type="ARBA" id="ARBA00022737"/>
    </source>
</evidence>
<keyword evidence="8" id="KW-0472">Membrane</keyword>
<evidence type="ECO:0000313" key="10">
    <source>
        <dbReference type="EMBL" id="RKS80044.1"/>
    </source>
</evidence>
<evidence type="ECO:0000259" key="9">
    <source>
        <dbReference type="PROSITE" id="PS50893"/>
    </source>
</evidence>
<dbReference type="OrthoDB" id="8416490at2"/>
<dbReference type="InParanoid" id="A0A420XTA5"/>
<feature type="domain" description="ABC transporter" evidence="9">
    <location>
        <begin position="6"/>
        <end position="242"/>
    </location>
</feature>
<dbReference type="InterPro" id="IPR017871">
    <property type="entry name" value="ABC_transporter-like_CS"/>
</dbReference>
<dbReference type="SUPFAM" id="SSF52540">
    <property type="entry name" value="P-loop containing nucleoside triphosphate hydrolases"/>
    <property type="match status" value="2"/>
</dbReference>
<reference evidence="10 11" key="1">
    <citation type="submission" date="2018-10" db="EMBL/GenBank/DDBJ databases">
        <title>Genomic Encyclopedia of Archaeal and Bacterial Type Strains, Phase II (KMG-II): from individual species to whole genera.</title>
        <authorList>
            <person name="Goeker M."/>
        </authorList>
    </citation>
    <scope>NUCLEOTIDE SEQUENCE [LARGE SCALE GENOMIC DNA]</scope>
    <source>
        <strain evidence="10 11">RP-AC37</strain>
    </source>
</reference>
<name>A0A420XTA5_9ACTN</name>
<organism evidence="10 11">
    <name type="scientific">Motilibacter peucedani</name>
    <dbReference type="NCBI Taxonomy" id="598650"/>
    <lineage>
        <taxon>Bacteria</taxon>
        <taxon>Bacillati</taxon>
        <taxon>Actinomycetota</taxon>
        <taxon>Actinomycetes</taxon>
        <taxon>Motilibacterales</taxon>
        <taxon>Motilibacteraceae</taxon>
        <taxon>Motilibacter</taxon>
    </lineage>
</organism>
<gene>
    <name evidence="10" type="ORF">CLV35_0463</name>
</gene>
<dbReference type="RefSeq" id="WP_121191784.1">
    <property type="nucleotide sequence ID" value="NZ_RBWV01000009.1"/>
</dbReference>
<sequence length="512" mass="54353">MPTVRLKTRGLTKQFGSAVVLKGVDFDVREGEIHGLIGQNGAGKSTLVKTLAGLYPDHGGTVEVDGQRVGLRTPRQSRAEGIAVIYQEFSLVPSMTVAENLLLGREKHAVRYSSPATRQEAARLLESVQIDIGASLDTPVAELSPAVMQRIEIAKALAQDASVLVMDEPTARLSEEERGWLFSTMRRLSDSGVGIMFISHFLEEVRGVTDHLTVLRNGAVVGEGSTSAFSVARMAELMLGEGLKSALESESHISRAGPANPVVLSAQHVVGGERLGPVSLELRAREIVGVAGLVGSGRTRLARVLTGADRPTGGHIAVEGQTVTFRSPRQAIASGVVLVPEDRKHQGLSLVAPVADNLSLMSLQQRRGRAGFVGRRYVRSLAQSLVTDLQVAPPRIDLPASALSGGNQQKVLLGKAIAARPQVLVIDQPTAGVDVGTKAQIHGLLHAMADDGVALMVVSDDIDELYALSDRLCVMRKGRIVWQGTPGQVGREELLAMMSAATDDATDEEACG</sequence>
<dbReference type="PROSITE" id="PS00211">
    <property type="entry name" value="ABC_TRANSPORTER_1"/>
    <property type="match status" value="1"/>
</dbReference>
<evidence type="ECO:0000256" key="6">
    <source>
        <dbReference type="ARBA" id="ARBA00022840"/>
    </source>
</evidence>
<keyword evidence="6 10" id="KW-0067">ATP-binding</keyword>
<keyword evidence="11" id="KW-1185">Reference proteome</keyword>
<keyword evidence="4" id="KW-0677">Repeat</keyword>
<keyword evidence="5" id="KW-0547">Nucleotide-binding</keyword>
<evidence type="ECO:0000256" key="5">
    <source>
        <dbReference type="ARBA" id="ARBA00022741"/>
    </source>
</evidence>
<dbReference type="EMBL" id="RBWV01000009">
    <property type="protein sequence ID" value="RKS80044.1"/>
    <property type="molecule type" value="Genomic_DNA"/>
</dbReference>
<dbReference type="InterPro" id="IPR003593">
    <property type="entry name" value="AAA+_ATPase"/>
</dbReference>
<protein>
    <submittedName>
        <fullName evidence="10">Ribose transport system ATP-binding protein</fullName>
    </submittedName>
</protein>
<comment type="caution">
    <text evidence="10">The sequence shown here is derived from an EMBL/GenBank/DDBJ whole genome shotgun (WGS) entry which is preliminary data.</text>
</comment>
<feature type="domain" description="ABC transporter" evidence="9">
    <location>
        <begin position="259"/>
        <end position="502"/>
    </location>
</feature>
<keyword evidence="2" id="KW-1003">Cell membrane</keyword>
<dbReference type="InterPro" id="IPR050107">
    <property type="entry name" value="ABC_carbohydrate_import_ATPase"/>
</dbReference>
<dbReference type="Gene3D" id="3.40.50.300">
    <property type="entry name" value="P-loop containing nucleotide triphosphate hydrolases"/>
    <property type="match status" value="2"/>
</dbReference>
<proteinExistence type="predicted"/>
<dbReference type="CDD" id="cd03216">
    <property type="entry name" value="ABC_Carb_Monos_I"/>
    <property type="match status" value="1"/>
</dbReference>